<protein>
    <submittedName>
        <fullName evidence="2">Uncharacterized protein</fullName>
    </submittedName>
</protein>
<dbReference type="Proteomes" id="UP000190539">
    <property type="component" value="Unassembled WGS sequence"/>
</dbReference>
<dbReference type="RefSeq" id="WP_077974027.1">
    <property type="nucleotide sequence ID" value="NZ_CP045178.1"/>
</dbReference>
<keyword evidence="3" id="KW-1185">Reference proteome</keyword>
<sequence length="68" mass="7502">MGTSYAQPEPATRKERCSTTGAPLSQESTGRDRKVGQYFKEITATSAEEEMTAADPDHPGLRIYEPRV</sequence>
<evidence type="ECO:0000256" key="1">
    <source>
        <dbReference type="SAM" id="MobiDB-lite"/>
    </source>
</evidence>
<name>A0A1V4A0E3_9ACTN</name>
<gene>
    <name evidence="2" type="ORF">B1H18_32305</name>
</gene>
<feature type="compositionally biased region" description="Polar residues" evidence="1">
    <location>
        <begin position="18"/>
        <end position="28"/>
    </location>
</feature>
<dbReference type="EMBL" id="MVFC01000048">
    <property type="protein sequence ID" value="OON71766.1"/>
    <property type="molecule type" value="Genomic_DNA"/>
</dbReference>
<accession>A0A1V4A0E3</accession>
<reference evidence="2 3" key="1">
    <citation type="submission" date="2017-02" db="EMBL/GenBank/DDBJ databases">
        <title>Draft Genome Sequence of Streptomyces tsukubaensis F601, a Producer of the immunosuppressant tacrolimus FK506.</title>
        <authorList>
            <person name="Zong G."/>
            <person name="Zhong C."/>
            <person name="Fu J."/>
            <person name="Qin R."/>
            <person name="Cao G."/>
        </authorList>
    </citation>
    <scope>NUCLEOTIDE SEQUENCE [LARGE SCALE GENOMIC DNA]</scope>
    <source>
        <strain evidence="2 3">F601</strain>
    </source>
</reference>
<dbReference type="AlphaFoldDB" id="A0A1V4A0E3"/>
<evidence type="ECO:0000313" key="3">
    <source>
        <dbReference type="Proteomes" id="UP000190539"/>
    </source>
</evidence>
<proteinExistence type="predicted"/>
<evidence type="ECO:0000313" key="2">
    <source>
        <dbReference type="EMBL" id="OON71766.1"/>
    </source>
</evidence>
<organism evidence="2 3">
    <name type="scientific">Streptomyces tsukubensis</name>
    <dbReference type="NCBI Taxonomy" id="83656"/>
    <lineage>
        <taxon>Bacteria</taxon>
        <taxon>Bacillati</taxon>
        <taxon>Actinomycetota</taxon>
        <taxon>Actinomycetes</taxon>
        <taxon>Kitasatosporales</taxon>
        <taxon>Streptomycetaceae</taxon>
        <taxon>Streptomyces</taxon>
    </lineage>
</organism>
<feature type="compositionally biased region" description="Basic and acidic residues" evidence="1">
    <location>
        <begin position="55"/>
        <end position="68"/>
    </location>
</feature>
<comment type="caution">
    <text evidence="2">The sequence shown here is derived from an EMBL/GenBank/DDBJ whole genome shotgun (WGS) entry which is preliminary data.</text>
</comment>
<feature type="region of interest" description="Disordered" evidence="1">
    <location>
        <begin position="1"/>
        <end position="68"/>
    </location>
</feature>